<sequence length="411" mass="45952">MVTPSSRTQQSEPTPRVRDILRVWRGDRCVCQSSAQQYLQWIGRFRRYCRALGLDEAAELTRDGVKRFQAWYGHSRRINTANLSLASSSMRSLRRVYEVMGMPVPPWRPIERRAPPATAVLRDYAAQLGQQRGNPEVTIHKKLDHVGKLLEHLGRSGKTWRRLRLPDIDAFLIECAGRYARSTTADIASTVRSFARFLLASGRIRVDLADAVISPVQPKFERPRRALPWEDVQRLLRAVDTSTACGLRDHALLLMMSTYGLGAGEVIGLQLQDIDWSAGTLQMSRPKTGVNFVLPLLPPVAKVLARYLRNGRPPHLPTRHVFVQMKVPFGALTASSAVRHILIKHAKAAGIKAPYLGSHVLRHSFAARQLDVGTKAQVLSDLLGHRAADSVSAYVRIATQSLREVSLPVPR</sequence>
<dbReference type="InterPro" id="IPR010998">
    <property type="entry name" value="Integrase_recombinase_N"/>
</dbReference>
<dbReference type="SUPFAM" id="SSF56349">
    <property type="entry name" value="DNA breaking-rejoining enzymes"/>
    <property type="match status" value="1"/>
</dbReference>
<geneLocation type="plasmid" evidence="8">
    <name>p1</name>
</geneLocation>
<dbReference type="InterPro" id="IPR004107">
    <property type="entry name" value="Integrase_SAM-like_N"/>
</dbReference>
<dbReference type="PANTHER" id="PTHR30349:SF41">
    <property type="entry name" value="INTEGRASE_RECOMBINASE PROTEIN MJ0367-RELATED"/>
    <property type="match status" value="1"/>
</dbReference>
<dbReference type="InterPro" id="IPR013762">
    <property type="entry name" value="Integrase-like_cat_sf"/>
</dbReference>
<keyword evidence="2" id="KW-0229">DNA integration</keyword>
<dbReference type="RefSeq" id="WP_349282090.1">
    <property type="nucleotide sequence ID" value="NZ_CBCSCU010000025.1"/>
</dbReference>
<keyword evidence="4" id="KW-0233">DNA recombination</keyword>
<dbReference type="PROSITE" id="PS51898">
    <property type="entry name" value="TYR_RECOMBINASE"/>
    <property type="match status" value="1"/>
</dbReference>
<dbReference type="Gene3D" id="1.10.443.10">
    <property type="entry name" value="Intergrase catalytic core"/>
    <property type="match status" value="1"/>
</dbReference>
<evidence type="ECO:0000313" key="8">
    <source>
        <dbReference type="EMBL" id="XBP72482.1"/>
    </source>
</evidence>
<dbReference type="InterPro" id="IPR044068">
    <property type="entry name" value="CB"/>
</dbReference>
<dbReference type="CDD" id="cd01188">
    <property type="entry name" value="INT_RitA_C_like"/>
    <property type="match status" value="1"/>
</dbReference>
<proteinExistence type="inferred from homology"/>
<dbReference type="InterPro" id="IPR011010">
    <property type="entry name" value="DNA_brk_join_enz"/>
</dbReference>
<name>A0AAU7LXR8_9BURK</name>
<dbReference type="InterPro" id="IPR050090">
    <property type="entry name" value="Tyrosine_recombinase_XerCD"/>
</dbReference>
<organism evidence="8">
    <name type="scientific">Polaromonas hydrogenivorans</name>
    <dbReference type="NCBI Taxonomy" id="335476"/>
    <lineage>
        <taxon>Bacteria</taxon>
        <taxon>Pseudomonadati</taxon>
        <taxon>Pseudomonadota</taxon>
        <taxon>Betaproteobacteria</taxon>
        <taxon>Burkholderiales</taxon>
        <taxon>Comamonadaceae</taxon>
        <taxon>Polaromonas</taxon>
    </lineage>
</organism>
<dbReference type="Pfam" id="PF02899">
    <property type="entry name" value="Phage_int_SAM_1"/>
    <property type="match status" value="1"/>
</dbReference>
<evidence type="ECO:0000256" key="4">
    <source>
        <dbReference type="ARBA" id="ARBA00023172"/>
    </source>
</evidence>
<evidence type="ECO:0000256" key="1">
    <source>
        <dbReference type="ARBA" id="ARBA00008857"/>
    </source>
</evidence>
<gene>
    <name evidence="8" type="ORF">ABLV49_22440</name>
</gene>
<feature type="domain" description="Core-binding (CB)" evidence="7">
    <location>
        <begin position="115"/>
        <end position="199"/>
    </location>
</feature>
<dbReference type="GO" id="GO:0015074">
    <property type="term" value="P:DNA integration"/>
    <property type="evidence" value="ECO:0007669"/>
    <property type="project" value="UniProtKB-KW"/>
</dbReference>
<protein>
    <submittedName>
        <fullName evidence="8">Site-specific integrase</fullName>
    </submittedName>
</protein>
<dbReference type="GO" id="GO:0003677">
    <property type="term" value="F:DNA binding"/>
    <property type="evidence" value="ECO:0007669"/>
    <property type="project" value="UniProtKB-UniRule"/>
</dbReference>
<keyword evidence="3 5" id="KW-0238">DNA-binding</keyword>
<feature type="domain" description="Tyr recombinase" evidence="6">
    <location>
        <begin position="222"/>
        <end position="407"/>
    </location>
</feature>
<evidence type="ECO:0000256" key="2">
    <source>
        <dbReference type="ARBA" id="ARBA00022908"/>
    </source>
</evidence>
<dbReference type="EMBL" id="CP157676">
    <property type="protein sequence ID" value="XBP72482.1"/>
    <property type="molecule type" value="Genomic_DNA"/>
</dbReference>
<keyword evidence="8" id="KW-0614">Plasmid</keyword>
<comment type="similarity">
    <text evidence="1">Belongs to the 'phage' integrase family.</text>
</comment>
<dbReference type="InterPro" id="IPR002104">
    <property type="entry name" value="Integrase_catalytic"/>
</dbReference>
<accession>A0AAU7LXR8</accession>
<evidence type="ECO:0000256" key="5">
    <source>
        <dbReference type="PROSITE-ProRule" id="PRU01248"/>
    </source>
</evidence>
<dbReference type="GO" id="GO:0006310">
    <property type="term" value="P:DNA recombination"/>
    <property type="evidence" value="ECO:0007669"/>
    <property type="project" value="UniProtKB-KW"/>
</dbReference>
<reference evidence="8" key="1">
    <citation type="submission" date="2024-05" db="EMBL/GenBank/DDBJ databases">
        <authorList>
            <person name="Bunk B."/>
            <person name="Swiderski J."/>
            <person name="Sproer C."/>
            <person name="Thiel V."/>
        </authorList>
    </citation>
    <scope>NUCLEOTIDE SEQUENCE</scope>
    <source>
        <strain evidence="8">DSM 17735</strain>
        <plasmid evidence="8">p1</plasmid>
    </source>
</reference>
<dbReference type="PROSITE" id="PS51900">
    <property type="entry name" value="CB"/>
    <property type="match status" value="1"/>
</dbReference>
<dbReference type="PANTHER" id="PTHR30349">
    <property type="entry name" value="PHAGE INTEGRASE-RELATED"/>
    <property type="match status" value="1"/>
</dbReference>
<evidence type="ECO:0000256" key="3">
    <source>
        <dbReference type="ARBA" id="ARBA00023125"/>
    </source>
</evidence>
<dbReference type="Gene3D" id="1.10.150.130">
    <property type="match status" value="1"/>
</dbReference>
<evidence type="ECO:0000259" key="6">
    <source>
        <dbReference type="PROSITE" id="PS51898"/>
    </source>
</evidence>
<dbReference type="AlphaFoldDB" id="A0AAU7LXR8"/>
<dbReference type="Pfam" id="PF00589">
    <property type="entry name" value="Phage_integrase"/>
    <property type="match status" value="1"/>
</dbReference>
<evidence type="ECO:0000259" key="7">
    <source>
        <dbReference type="PROSITE" id="PS51900"/>
    </source>
</evidence>